<name>E4Y6L9_OIKDI</name>
<dbReference type="PANTHER" id="PTHR22914:SF42">
    <property type="entry name" value="CHITIN SYNTHASE"/>
    <property type="match status" value="1"/>
</dbReference>
<feature type="region of interest" description="Disordered" evidence="4">
    <location>
        <begin position="531"/>
        <end position="550"/>
    </location>
</feature>
<evidence type="ECO:0000256" key="2">
    <source>
        <dbReference type="ARBA" id="ARBA00022692"/>
    </source>
</evidence>
<dbReference type="GO" id="GO:0071944">
    <property type="term" value="C:cell periphery"/>
    <property type="evidence" value="ECO:0007669"/>
    <property type="project" value="TreeGrafter"/>
</dbReference>
<feature type="transmembrane region" description="Helical" evidence="5">
    <location>
        <begin position="143"/>
        <end position="164"/>
    </location>
</feature>
<evidence type="ECO:0000256" key="5">
    <source>
        <dbReference type="SAM" id="Phobius"/>
    </source>
</evidence>
<organism evidence="6">
    <name type="scientific">Oikopleura dioica</name>
    <name type="common">Tunicate</name>
    <dbReference type="NCBI Taxonomy" id="34765"/>
    <lineage>
        <taxon>Eukaryota</taxon>
        <taxon>Metazoa</taxon>
        <taxon>Chordata</taxon>
        <taxon>Tunicata</taxon>
        <taxon>Appendicularia</taxon>
        <taxon>Copelata</taxon>
        <taxon>Oikopleuridae</taxon>
        <taxon>Oikopleura</taxon>
    </lineage>
</organism>
<dbReference type="EMBL" id="FN654297">
    <property type="protein sequence ID" value="CBY31269.1"/>
    <property type="molecule type" value="Genomic_DNA"/>
</dbReference>
<sequence length="663" mass="75574">LYKYYINLSGRGVLVWYQRFEYAVGHWLQKATEHVLGCVLCSPGCFSMMRMSFLSADNVMALYKSIATTPMEKLMYDQGEDRWLGVVGLSTTVMMVAEAFNMAVGESLSAVWSYTLIVGPIVIYAILCRFYKNSDVQLSLAKVFSLIYSFIMALVLIFIIKIGVDCWINPTFLFFIGMAILHIVVGVLHFDPITLLCGIIYYLLIPTCFIFLQIYMIANLNDVSWGTRSGPKKPAVRNPQESALGLFQRAKQVLCGIEPDQKRENETNAQSPKEPVSQGGPYRPVIVETKETLESYTNLRIQGESKIFTLSKSEHDFWMKMIDSRTGYIRNQLKAEDAETQARIAEENAEALTELRDKLYFFFLFINLLWFIISVGVKQADLKISIPQQYIPGGTCGKDAEEGADKNDQIEPLSLFFLLFYVVVMTIQFLTMLWHRVSTFQHYLAYLRVRDLWSEIKKTKKKRSEKSSRPPPEKFSTVFNQDSFVSHKERRYIRSLWRGAIKAANNKTERRRSTQLETLVGFIRSSKAHKMPSPVIEESSETSASSEIPEFNRKPRAAIFKEPEVIPDIVHSDEDSRDQSLESSDASVTEEENHEVSISGVKIPRPEIIRTSDETTSNSSIGSLGRHVGTLRRMSVTHTIKDTVSAVRRKFTFKKPSSNKYIS</sequence>
<evidence type="ECO:0000256" key="1">
    <source>
        <dbReference type="ARBA" id="ARBA00004141"/>
    </source>
</evidence>
<feature type="region of interest" description="Disordered" evidence="4">
    <location>
        <begin position="261"/>
        <end position="282"/>
    </location>
</feature>
<comment type="subcellular location">
    <subcellularLocation>
        <location evidence="1">Membrane</location>
        <topology evidence="1">Multi-pass membrane protein</topology>
    </subcellularLocation>
</comment>
<protein>
    <recommendedName>
        <fullName evidence="7">Chitin synthase</fullName>
    </recommendedName>
</protein>
<evidence type="ECO:0000256" key="3">
    <source>
        <dbReference type="ARBA" id="ARBA00023136"/>
    </source>
</evidence>
<feature type="transmembrane region" description="Helical" evidence="5">
    <location>
        <begin position="83"/>
        <end position="104"/>
    </location>
</feature>
<feature type="transmembrane region" description="Helical" evidence="5">
    <location>
        <begin position="110"/>
        <end position="131"/>
    </location>
</feature>
<feature type="transmembrane region" description="Helical" evidence="5">
    <location>
        <begin position="195"/>
        <end position="218"/>
    </location>
</feature>
<dbReference type="GO" id="GO:0004100">
    <property type="term" value="F:chitin synthase activity"/>
    <property type="evidence" value="ECO:0007669"/>
    <property type="project" value="InterPro"/>
</dbReference>
<feature type="transmembrane region" description="Helical" evidence="5">
    <location>
        <begin position="415"/>
        <end position="434"/>
    </location>
</feature>
<gene>
    <name evidence="6" type="ORF">GSOID_T00025166001</name>
</gene>
<reference evidence="6" key="1">
    <citation type="journal article" date="2010" name="Science">
        <title>Plasticity of animal genome architecture unmasked by rapid evolution of a pelagic tunicate.</title>
        <authorList>
            <person name="Denoeud F."/>
            <person name="Henriet S."/>
            <person name="Mungpakdee S."/>
            <person name="Aury J.M."/>
            <person name="Da Silva C."/>
            <person name="Brinkmann H."/>
            <person name="Mikhaleva J."/>
            <person name="Olsen L.C."/>
            <person name="Jubin C."/>
            <person name="Canestro C."/>
            <person name="Bouquet J.M."/>
            <person name="Danks G."/>
            <person name="Poulain J."/>
            <person name="Campsteijn C."/>
            <person name="Adamski M."/>
            <person name="Cross I."/>
            <person name="Yadetie F."/>
            <person name="Muffato M."/>
            <person name="Louis A."/>
            <person name="Butcher S."/>
            <person name="Tsagkogeorga G."/>
            <person name="Konrad A."/>
            <person name="Singh S."/>
            <person name="Jensen M.F."/>
            <person name="Cong E.H."/>
            <person name="Eikeseth-Otteraa H."/>
            <person name="Noel B."/>
            <person name="Anthouard V."/>
            <person name="Porcel B.M."/>
            <person name="Kachouri-Lafond R."/>
            <person name="Nishino A."/>
            <person name="Ugolini M."/>
            <person name="Chourrout P."/>
            <person name="Nishida H."/>
            <person name="Aasland R."/>
            <person name="Huzurbazar S."/>
            <person name="Westhof E."/>
            <person name="Delsuc F."/>
            <person name="Lehrach H."/>
            <person name="Reinhardt R."/>
            <person name="Weissenbach J."/>
            <person name="Roy S.W."/>
            <person name="Artiguenave F."/>
            <person name="Postlethwait J.H."/>
            <person name="Manak J.R."/>
            <person name="Thompson E.M."/>
            <person name="Jaillon O."/>
            <person name="Du Pasquier L."/>
            <person name="Boudinot P."/>
            <person name="Liberles D.A."/>
            <person name="Volff J.N."/>
            <person name="Philippe H."/>
            <person name="Lenhard B."/>
            <person name="Roest Crollius H."/>
            <person name="Wincker P."/>
            <person name="Chourrout D."/>
        </authorList>
    </citation>
    <scope>NUCLEOTIDE SEQUENCE [LARGE SCALE GENOMIC DNA]</scope>
</reference>
<dbReference type="GO" id="GO:0006031">
    <property type="term" value="P:chitin biosynthetic process"/>
    <property type="evidence" value="ECO:0007669"/>
    <property type="project" value="TreeGrafter"/>
</dbReference>
<dbReference type="PANTHER" id="PTHR22914">
    <property type="entry name" value="CHITIN SYNTHASE"/>
    <property type="match status" value="1"/>
</dbReference>
<feature type="non-terminal residue" evidence="6">
    <location>
        <position position="1"/>
    </location>
</feature>
<feature type="region of interest" description="Disordered" evidence="4">
    <location>
        <begin position="570"/>
        <end position="598"/>
    </location>
</feature>
<feature type="compositionally biased region" description="Basic and acidic residues" evidence="4">
    <location>
        <begin position="570"/>
        <end position="580"/>
    </location>
</feature>
<keyword evidence="5" id="KW-1133">Transmembrane helix</keyword>
<feature type="transmembrane region" description="Helical" evidence="5">
    <location>
        <begin position="359"/>
        <end position="377"/>
    </location>
</feature>
<dbReference type="AlphaFoldDB" id="E4Y6L9"/>
<dbReference type="InterPro" id="IPR004835">
    <property type="entry name" value="Chitin_synth"/>
</dbReference>
<evidence type="ECO:0008006" key="7">
    <source>
        <dbReference type="Google" id="ProtNLM"/>
    </source>
</evidence>
<dbReference type="Proteomes" id="UP000011014">
    <property type="component" value="Unassembled WGS sequence"/>
</dbReference>
<feature type="transmembrane region" description="Helical" evidence="5">
    <location>
        <begin position="170"/>
        <end position="188"/>
    </location>
</feature>
<accession>E4Y6L9</accession>
<keyword evidence="2 5" id="KW-0812">Transmembrane</keyword>
<proteinExistence type="predicted"/>
<dbReference type="Pfam" id="PF03142">
    <property type="entry name" value="Chitin_synth_2"/>
    <property type="match status" value="1"/>
</dbReference>
<evidence type="ECO:0000313" key="6">
    <source>
        <dbReference type="EMBL" id="CBY31269.1"/>
    </source>
</evidence>
<dbReference type="GO" id="GO:0016020">
    <property type="term" value="C:membrane"/>
    <property type="evidence" value="ECO:0007669"/>
    <property type="project" value="UniProtKB-SubCell"/>
</dbReference>
<keyword evidence="3 5" id="KW-0472">Membrane</keyword>
<evidence type="ECO:0000256" key="4">
    <source>
        <dbReference type="SAM" id="MobiDB-lite"/>
    </source>
</evidence>